<protein>
    <submittedName>
        <fullName evidence="4">Esterase EstB</fullName>
        <ecNumber evidence="4">3.1.1.-</ecNumber>
    </submittedName>
</protein>
<comment type="caution">
    <text evidence="4">The sequence shown here is derived from an EMBL/GenBank/DDBJ whole genome shotgun (WGS) entry which is preliminary data.</text>
</comment>
<dbReference type="RefSeq" id="WP_146571190.1">
    <property type="nucleotide sequence ID" value="NZ_SJPH01000001.1"/>
</dbReference>
<keyword evidence="1 4" id="KW-0378">Hydrolase</keyword>
<evidence type="ECO:0000313" key="5">
    <source>
        <dbReference type="Proteomes" id="UP000318995"/>
    </source>
</evidence>
<dbReference type="EMBL" id="SJPH01000001">
    <property type="protein sequence ID" value="TWT48834.1"/>
    <property type="molecule type" value="Genomic_DNA"/>
</dbReference>
<dbReference type="InterPro" id="IPR001466">
    <property type="entry name" value="Beta-lactam-related"/>
</dbReference>
<accession>A0A5C5WDR0</accession>
<proteinExistence type="predicted"/>
<dbReference type="EC" id="3.1.1.-" evidence="4"/>
<feature type="signal peptide" evidence="2">
    <location>
        <begin position="1"/>
        <end position="20"/>
    </location>
</feature>
<keyword evidence="5" id="KW-1185">Reference proteome</keyword>
<gene>
    <name evidence="4" type="primary">estB</name>
    <name evidence="4" type="ORF">Pla111_06100</name>
</gene>
<dbReference type="Gene3D" id="3.40.710.10">
    <property type="entry name" value="DD-peptidase/beta-lactamase superfamily"/>
    <property type="match status" value="1"/>
</dbReference>
<dbReference type="GO" id="GO:0016787">
    <property type="term" value="F:hydrolase activity"/>
    <property type="evidence" value="ECO:0007669"/>
    <property type="project" value="UniProtKB-KW"/>
</dbReference>
<evidence type="ECO:0000256" key="2">
    <source>
        <dbReference type="SAM" id="SignalP"/>
    </source>
</evidence>
<dbReference type="PANTHER" id="PTHR43283">
    <property type="entry name" value="BETA-LACTAMASE-RELATED"/>
    <property type="match status" value="1"/>
</dbReference>
<dbReference type="Pfam" id="PF00144">
    <property type="entry name" value="Beta-lactamase"/>
    <property type="match status" value="1"/>
</dbReference>
<name>A0A5C5WDR0_9BACT</name>
<evidence type="ECO:0000256" key="1">
    <source>
        <dbReference type="ARBA" id="ARBA00022801"/>
    </source>
</evidence>
<dbReference type="InterPro" id="IPR050789">
    <property type="entry name" value="Diverse_Enzym_Activities"/>
</dbReference>
<dbReference type="InterPro" id="IPR012338">
    <property type="entry name" value="Beta-lactam/transpept-like"/>
</dbReference>
<dbReference type="Proteomes" id="UP000318995">
    <property type="component" value="Unassembled WGS sequence"/>
</dbReference>
<evidence type="ECO:0000313" key="4">
    <source>
        <dbReference type="EMBL" id="TWT48834.1"/>
    </source>
</evidence>
<dbReference type="AlphaFoldDB" id="A0A5C5WDR0"/>
<dbReference type="OrthoDB" id="9801061at2"/>
<reference evidence="4 5" key="1">
    <citation type="submission" date="2019-02" db="EMBL/GenBank/DDBJ databases">
        <title>Deep-cultivation of Planctomycetes and their phenomic and genomic characterization uncovers novel biology.</title>
        <authorList>
            <person name="Wiegand S."/>
            <person name="Jogler M."/>
            <person name="Boedeker C."/>
            <person name="Pinto D."/>
            <person name="Vollmers J."/>
            <person name="Rivas-Marin E."/>
            <person name="Kohn T."/>
            <person name="Peeters S.H."/>
            <person name="Heuer A."/>
            <person name="Rast P."/>
            <person name="Oberbeckmann S."/>
            <person name="Bunk B."/>
            <person name="Jeske O."/>
            <person name="Meyerdierks A."/>
            <person name="Storesund J.E."/>
            <person name="Kallscheuer N."/>
            <person name="Luecker S."/>
            <person name="Lage O.M."/>
            <person name="Pohl T."/>
            <person name="Merkel B.J."/>
            <person name="Hornburger P."/>
            <person name="Mueller R.-W."/>
            <person name="Bruemmer F."/>
            <person name="Labrenz M."/>
            <person name="Spormann A.M."/>
            <person name="Op Den Camp H."/>
            <person name="Overmann J."/>
            <person name="Amann R."/>
            <person name="Jetten M.S.M."/>
            <person name="Mascher T."/>
            <person name="Medema M.H."/>
            <person name="Devos D.P."/>
            <person name="Kaster A.-K."/>
            <person name="Ovreas L."/>
            <person name="Rohde M."/>
            <person name="Galperin M.Y."/>
            <person name="Jogler C."/>
        </authorList>
    </citation>
    <scope>NUCLEOTIDE SEQUENCE [LARGE SCALE GENOMIC DNA]</scope>
    <source>
        <strain evidence="4 5">Pla111</strain>
    </source>
</reference>
<sequence length="382" mass="40574" precursor="true">MFPRLAWSVCLLSCISAARAAEPVALGLDTARLGAINAPIEEARAAGQFSGCVVAIGRRGGVALLKAYGDRQIEPTRIAMTTDTVFDLASLTKPVATATSVMLLVEAGQLRLRDKMVDRLAGVTAAGGQAITIEQLLTHSAGYIPDNALADYEHGPDEAWHRLLALEPRWSPGTTFKYSDVGFELLGKIVEEVSGRPLNEFAKDRVFTPLGMVDTGYLPAAERRARAATTEQRDGAWLTGEVHDPRAALLGGVAGHAGLFSTAADLARYARCLLNGGTLDGVRLLSPQGLNEMIRARDVAGQKRALGWDVQSDYSSNRGELFSAAAFGHGGFTGTALWVDPELDLFVIFLSSRLHPDGEGNVNDLAGRIGTIAAAAILPVEK</sequence>
<dbReference type="PANTHER" id="PTHR43283:SF11">
    <property type="entry name" value="BETA-LACTAMASE-RELATED DOMAIN-CONTAINING PROTEIN"/>
    <property type="match status" value="1"/>
</dbReference>
<organism evidence="4 5">
    <name type="scientific">Botrimarina hoheduenensis</name>
    <dbReference type="NCBI Taxonomy" id="2528000"/>
    <lineage>
        <taxon>Bacteria</taxon>
        <taxon>Pseudomonadati</taxon>
        <taxon>Planctomycetota</taxon>
        <taxon>Planctomycetia</taxon>
        <taxon>Pirellulales</taxon>
        <taxon>Lacipirellulaceae</taxon>
        <taxon>Botrimarina</taxon>
    </lineage>
</organism>
<evidence type="ECO:0000259" key="3">
    <source>
        <dbReference type="Pfam" id="PF00144"/>
    </source>
</evidence>
<dbReference type="SUPFAM" id="SSF56601">
    <property type="entry name" value="beta-lactamase/transpeptidase-like"/>
    <property type="match status" value="1"/>
</dbReference>
<feature type="domain" description="Beta-lactamase-related" evidence="3">
    <location>
        <begin position="40"/>
        <end position="364"/>
    </location>
</feature>
<feature type="chain" id="PRO_5022731140" evidence="2">
    <location>
        <begin position="21"/>
        <end position="382"/>
    </location>
</feature>
<keyword evidence="2" id="KW-0732">Signal</keyword>